<organism evidence="3 4">
    <name type="scientific">Coccomyxa viridis</name>
    <dbReference type="NCBI Taxonomy" id="1274662"/>
    <lineage>
        <taxon>Eukaryota</taxon>
        <taxon>Viridiplantae</taxon>
        <taxon>Chlorophyta</taxon>
        <taxon>core chlorophytes</taxon>
        <taxon>Trebouxiophyceae</taxon>
        <taxon>Trebouxiophyceae incertae sedis</taxon>
        <taxon>Coccomyxaceae</taxon>
        <taxon>Coccomyxa</taxon>
    </lineage>
</organism>
<dbReference type="PANTHER" id="PTHR23088">
    <property type="entry name" value="NITRILASE-RELATED"/>
    <property type="match status" value="1"/>
</dbReference>
<accession>A0ABP1G8L9</accession>
<dbReference type="Proteomes" id="UP001497392">
    <property type="component" value="Unassembled WGS sequence"/>
</dbReference>
<dbReference type="PANTHER" id="PTHR23088:SF27">
    <property type="entry name" value="DEAMINATED GLUTATHIONE AMIDASE"/>
    <property type="match status" value="1"/>
</dbReference>
<keyword evidence="4" id="KW-1185">Reference proteome</keyword>
<evidence type="ECO:0000313" key="3">
    <source>
        <dbReference type="EMBL" id="CAL5227640.1"/>
    </source>
</evidence>
<evidence type="ECO:0000256" key="1">
    <source>
        <dbReference type="ARBA" id="ARBA00022801"/>
    </source>
</evidence>
<comment type="caution">
    <text evidence="3">The sequence shown here is derived from an EMBL/GenBank/DDBJ whole genome shotgun (WGS) entry which is preliminary data.</text>
</comment>
<protein>
    <submittedName>
        <fullName evidence="3">G10646 protein</fullName>
    </submittedName>
</protein>
<sequence>MTSVGDQEANFATCQRLAVEAKEAGCCMLFLPECCSFIGRNQQETVSVGEPLNGPAMARFQDLARSTGVWLSLGGFQETGPDPDHIYNTHVILDADGALVTSYRKVHLFNVEVHNGPVLMEARSTAPGTQLIACDSPAGRLGLTVCYDLRFPEVYQRLAFEHGAEIMLVPSAFTKATGEAHWELLLRARAVETQCFVIAAAQAGKHNEKRESYGHALIIDPWGDIIGKLDDPHATGIAVADLDFAKMAKIRERMPIKNHREQGKTCLGWK</sequence>
<keyword evidence="1" id="KW-0378">Hydrolase</keyword>
<evidence type="ECO:0000313" key="4">
    <source>
        <dbReference type="Proteomes" id="UP001497392"/>
    </source>
</evidence>
<dbReference type="CDD" id="cd07572">
    <property type="entry name" value="nit"/>
    <property type="match status" value="1"/>
</dbReference>
<dbReference type="Gene3D" id="3.60.110.10">
    <property type="entry name" value="Carbon-nitrogen hydrolase"/>
    <property type="match status" value="1"/>
</dbReference>
<dbReference type="EMBL" id="CAXHTA020000017">
    <property type="protein sequence ID" value="CAL5227640.1"/>
    <property type="molecule type" value="Genomic_DNA"/>
</dbReference>
<dbReference type="SUPFAM" id="SSF56317">
    <property type="entry name" value="Carbon-nitrogen hydrolase"/>
    <property type="match status" value="1"/>
</dbReference>
<reference evidence="3 4" key="1">
    <citation type="submission" date="2024-06" db="EMBL/GenBank/DDBJ databases">
        <authorList>
            <person name="Kraege A."/>
            <person name="Thomma B."/>
        </authorList>
    </citation>
    <scope>NUCLEOTIDE SEQUENCE [LARGE SCALE GENOMIC DNA]</scope>
</reference>
<dbReference type="InterPro" id="IPR045254">
    <property type="entry name" value="Nit1/2_C-N_Hydrolase"/>
</dbReference>
<gene>
    <name evidence="3" type="primary">g10646</name>
    <name evidence="3" type="ORF">VP750_LOCUS9546</name>
</gene>
<proteinExistence type="predicted"/>
<dbReference type="Pfam" id="PF00795">
    <property type="entry name" value="CN_hydrolase"/>
    <property type="match status" value="1"/>
</dbReference>
<dbReference type="InterPro" id="IPR003010">
    <property type="entry name" value="C-N_Hydrolase"/>
</dbReference>
<evidence type="ECO:0000259" key="2">
    <source>
        <dbReference type="PROSITE" id="PS50263"/>
    </source>
</evidence>
<dbReference type="PROSITE" id="PS50263">
    <property type="entry name" value="CN_HYDROLASE"/>
    <property type="match status" value="1"/>
</dbReference>
<dbReference type="InterPro" id="IPR036526">
    <property type="entry name" value="C-N_Hydrolase_sf"/>
</dbReference>
<feature type="domain" description="CN hydrolase" evidence="2">
    <location>
        <begin position="1"/>
        <end position="244"/>
    </location>
</feature>
<name>A0ABP1G8L9_9CHLO</name>